<evidence type="ECO:0000256" key="4">
    <source>
        <dbReference type="ARBA" id="ARBA00023239"/>
    </source>
</evidence>
<dbReference type="Gene3D" id="1.25.10.10">
    <property type="entry name" value="Leucine-rich Repeat Variant"/>
    <property type="match status" value="1"/>
</dbReference>
<dbReference type="Pfam" id="PF13646">
    <property type="entry name" value="HEAT_2"/>
    <property type="match status" value="1"/>
</dbReference>
<dbReference type="PROSITE" id="PS50077">
    <property type="entry name" value="HEAT_REPEAT"/>
    <property type="match status" value="1"/>
</dbReference>
<protein>
    <submittedName>
        <fullName evidence="5">HEAT repeat domain-containing protein</fullName>
    </submittedName>
</protein>
<dbReference type="EMBL" id="CP054698">
    <property type="protein sequence ID" value="QMS90286.1"/>
    <property type="molecule type" value="Genomic_DNA"/>
</dbReference>
<dbReference type="KEGG" id="ned:HUN01_22835"/>
<dbReference type="SUPFAM" id="SSF48371">
    <property type="entry name" value="ARM repeat"/>
    <property type="match status" value="1"/>
</dbReference>
<dbReference type="InterPro" id="IPR011989">
    <property type="entry name" value="ARM-like"/>
</dbReference>
<name>A0A7D7R682_9NOSO</name>
<organism evidence="5 6">
    <name type="scientific">Nostoc edaphicum CCNP1411</name>
    <dbReference type="NCBI Taxonomy" id="1472755"/>
    <lineage>
        <taxon>Bacteria</taxon>
        <taxon>Bacillati</taxon>
        <taxon>Cyanobacteriota</taxon>
        <taxon>Cyanophyceae</taxon>
        <taxon>Nostocales</taxon>
        <taxon>Nostocaceae</taxon>
        <taxon>Nostoc</taxon>
    </lineage>
</organism>
<reference evidence="6" key="1">
    <citation type="submission" date="2020-06" db="EMBL/GenBank/DDBJ databases">
        <title>Nostoc edaphicum CCNP1411 genome.</title>
        <authorList>
            <person name="Fidor A."/>
            <person name="Grabski M."/>
            <person name="Gawor J."/>
            <person name="Gromadka R."/>
            <person name="Wegrzyn G."/>
            <person name="Mazur-Marzec H."/>
        </authorList>
    </citation>
    <scope>NUCLEOTIDE SEQUENCE [LARGE SCALE GENOMIC DNA]</scope>
    <source>
        <strain evidence="6">CCNP1411</strain>
    </source>
</reference>
<comment type="similarity">
    <text evidence="1">Belongs to the CpcE/RpcE/PecE family.</text>
</comment>
<keyword evidence="2" id="KW-0042">Antenna complex</keyword>
<sequence length="420" mass="48510">MHRTFLEYFCAWEFVWQFKETQTLTIEELKNEVFGKHWQDESWYEVLRLIAGSLESKFAGEIIEHLIEIFEDGLNEGAYEEKLTDILFLASDCILDVKNRSTITVTDNKLLNYLKKVAEYYVPYSSEDFLCTDTDLLNLIDKINTKVVSVITTTWSKHVETLPWLKTLAMYGLNGKDGGIPAMAVRELAQGWKDDPDTLPILKSLAQLIHDTDNTSAYAAVQELARGWKDDPDTLPMLKSLAQSSEDRNIQTMAVRELARGWKDDPDILPMLKSLVQSSNDWVVQNTVVEELVQGWKNELNILSFVLSFLKESAQLDNFGYLKHNVMEELIKSWQTSPEIYDFLYECAVDDFFNPIFWDFSTDSTSNRNQVPSRQIALKAIIEQFPQHPQTLPLLRDRAENDPDEQVREFAQKKLAQLEK</sequence>
<dbReference type="GO" id="GO:0030089">
    <property type="term" value="C:phycobilisome"/>
    <property type="evidence" value="ECO:0007669"/>
    <property type="project" value="UniProtKB-KW"/>
</dbReference>
<dbReference type="AlphaFoldDB" id="A0A7D7R682"/>
<accession>A0A7D7R682</accession>
<dbReference type="InterPro" id="IPR016024">
    <property type="entry name" value="ARM-type_fold"/>
</dbReference>
<evidence type="ECO:0000256" key="3">
    <source>
        <dbReference type="ARBA" id="ARBA00022738"/>
    </source>
</evidence>
<dbReference type="InterPro" id="IPR021133">
    <property type="entry name" value="HEAT_type_2"/>
</dbReference>
<dbReference type="RefSeq" id="WP_181928114.1">
    <property type="nucleotide sequence ID" value="NZ_CP054698.1"/>
</dbReference>
<evidence type="ECO:0000256" key="2">
    <source>
        <dbReference type="ARBA" id="ARBA00022549"/>
    </source>
</evidence>
<keyword evidence="4" id="KW-0456">Lyase</keyword>
<dbReference type="GO" id="GO:0016829">
    <property type="term" value="F:lyase activity"/>
    <property type="evidence" value="ECO:0007669"/>
    <property type="project" value="UniProtKB-KW"/>
</dbReference>
<evidence type="ECO:0000313" key="6">
    <source>
        <dbReference type="Proteomes" id="UP000514713"/>
    </source>
</evidence>
<evidence type="ECO:0000256" key="1">
    <source>
        <dbReference type="ARBA" id="ARBA00009299"/>
    </source>
</evidence>
<dbReference type="Proteomes" id="UP000514713">
    <property type="component" value="Chromosome"/>
</dbReference>
<gene>
    <name evidence="5" type="ORF">HUN01_22835</name>
</gene>
<keyword evidence="6" id="KW-1185">Reference proteome</keyword>
<evidence type="ECO:0000313" key="5">
    <source>
        <dbReference type="EMBL" id="QMS90286.1"/>
    </source>
</evidence>
<proteinExistence type="inferred from homology"/>
<keyword evidence="3" id="KW-0605">Phycobilisome</keyword>